<dbReference type="KEGG" id="csg:Cylst_6236"/>
<reference evidence="2 3" key="1">
    <citation type="submission" date="2012-06" db="EMBL/GenBank/DDBJ databases">
        <title>Finished chromosome of genome of Cylindrospermum stagnale PCC 7417.</title>
        <authorList>
            <consortium name="US DOE Joint Genome Institute"/>
            <person name="Gugger M."/>
            <person name="Coursin T."/>
            <person name="Rippka R."/>
            <person name="Tandeau De Marsac N."/>
            <person name="Huntemann M."/>
            <person name="Wei C.-L."/>
            <person name="Han J."/>
            <person name="Detter J.C."/>
            <person name="Han C."/>
            <person name="Tapia R."/>
            <person name="Chen A."/>
            <person name="Kyrpides N."/>
            <person name="Mavromatis K."/>
            <person name="Markowitz V."/>
            <person name="Szeto E."/>
            <person name="Ivanova N."/>
            <person name="Pagani I."/>
            <person name="Pati A."/>
            <person name="Goodwin L."/>
            <person name="Nordberg H.P."/>
            <person name="Cantor M.N."/>
            <person name="Hua S.X."/>
            <person name="Woyke T."/>
            <person name="Kerfeld C.A."/>
        </authorList>
    </citation>
    <scope>NUCLEOTIDE SEQUENCE [LARGE SCALE GENOMIC DNA]</scope>
    <source>
        <strain evidence="2 3">PCC 7417</strain>
    </source>
</reference>
<dbReference type="AlphaFoldDB" id="K9X6A7"/>
<evidence type="ECO:0000256" key="1">
    <source>
        <dbReference type="SAM" id="SignalP"/>
    </source>
</evidence>
<sequence length="79" mass="8349">MFNKNLAQNQSLATKILVASSLIGIVLSSAINQAAADVVKGTQCHPNSPVGFCCPNDGRPSGPYCPDRRRLAPAPRTQN</sequence>
<feature type="chain" id="PRO_5003937833" evidence="1">
    <location>
        <begin position="35"/>
        <end position="79"/>
    </location>
</feature>
<protein>
    <submittedName>
        <fullName evidence="2">Uncharacterized protein</fullName>
    </submittedName>
</protein>
<dbReference type="RefSeq" id="WP_015211426.1">
    <property type="nucleotide sequence ID" value="NC_019757.1"/>
</dbReference>
<gene>
    <name evidence="2" type="ORF">Cylst_6236</name>
</gene>
<keyword evidence="1" id="KW-0732">Signal</keyword>
<accession>K9X6A7</accession>
<organism evidence="2 3">
    <name type="scientific">Cylindrospermum stagnale PCC 7417</name>
    <dbReference type="NCBI Taxonomy" id="56107"/>
    <lineage>
        <taxon>Bacteria</taxon>
        <taxon>Bacillati</taxon>
        <taxon>Cyanobacteriota</taxon>
        <taxon>Cyanophyceae</taxon>
        <taxon>Nostocales</taxon>
        <taxon>Nostocaceae</taxon>
        <taxon>Cylindrospermum</taxon>
    </lineage>
</organism>
<dbReference type="PATRIC" id="fig|56107.3.peg.6854"/>
<dbReference type="HOGENOM" id="CLU_196611_0_0_3"/>
<name>K9X6A7_9NOST</name>
<dbReference type="EMBL" id="CP003642">
    <property type="protein sequence ID" value="AFZ28195.1"/>
    <property type="molecule type" value="Genomic_DNA"/>
</dbReference>
<keyword evidence="3" id="KW-1185">Reference proteome</keyword>
<evidence type="ECO:0000313" key="2">
    <source>
        <dbReference type="EMBL" id="AFZ28195.1"/>
    </source>
</evidence>
<proteinExistence type="predicted"/>
<dbReference type="OrthoDB" id="515771at2"/>
<dbReference type="eggNOG" id="ENOG5030NHA">
    <property type="taxonomic scope" value="Bacteria"/>
</dbReference>
<evidence type="ECO:0000313" key="3">
    <source>
        <dbReference type="Proteomes" id="UP000010475"/>
    </source>
</evidence>
<feature type="signal peptide" evidence="1">
    <location>
        <begin position="1"/>
        <end position="34"/>
    </location>
</feature>
<dbReference type="Proteomes" id="UP000010475">
    <property type="component" value="Chromosome"/>
</dbReference>